<dbReference type="HAMAP" id="MF_00222">
    <property type="entry name" value="Shikimate_DH_AroE"/>
    <property type="match status" value="1"/>
</dbReference>
<evidence type="ECO:0000256" key="3">
    <source>
        <dbReference type="ARBA" id="ARBA00022605"/>
    </source>
</evidence>
<dbReference type="Pfam" id="PF08501">
    <property type="entry name" value="Shikimate_dh_N"/>
    <property type="match status" value="1"/>
</dbReference>
<keyword evidence="6 8" id="KW-0057">Aromatic amino acid biosynthesis</keyword>
<evidence type="ECO:0000259" key="11">
    <source>
        <dbReference type="Pfam" id="PF18317"/>
    </source>
</evidence>
<evidence type="ECO:0000256" key="4">
    <source>
        <dbReference type="ARBA" id="ARBA00022857"/>
    </source>
</evidence>
<dbReference type="NCBIfam" id="TIGR00507">
    <property type="entry name" value="aroE"/>
    <property type="match status" value="1"/>
</dbReference>
<dbReference type="Gene3D" id="3.40.50.720">
    <property type="entry name" value="NAD(P)-binding Rossmann-like Domain"/>
    <property type="match status" value="1"/>
</dbReference>
<proteinExistence type="inferred from homology"/>
<evidence type="ECO:0000256" key="5">
    <source>
        <dbReference type="ARBA" id="ARBA00023002"/>
    </source>
</evidence>
<feature type="domain" description="Shikimate dehydrogenase substrate binding N-terminal" evidence="10">
    <location>
        <begin position="8"/>
        <end position="90"/>
    </location>
</feature>
<accession>A0ABP7MBG8</accession>
<evidence type="ECO:0000256" key="2">
    <source>
        <dbReference type="ARBA" id="ARBA00012962"/>
    </source>
</evidence>
<feature type="domain" description="Quinate/shikimate 5-dehydrogenase/glutamyl-tRNA reductase" evidence="9">
    <location>
        <begin position="122"/>
        <end position="192"/>
    </location>
</feature>
<feature type="binding site" evidence="8">
    <location>
        <position position="217"/>
    </location>
    <ligand>
        <name>shikimate</name>
        <dbReference type="ChEBI" id="CHEBI:36208"/>
    </ligand>
</feature>
<name>A0ABP7MBG8_9GAMM</name>
<comment type="caution">
    <text evidence="12">The sequence shown here is derived from an EMBL/GenBank/DDBJ whole genome shotgun (WGS) entry which is preliminary data.</text>
</comment>
<dbReference type="InterPro" id="IPR046346">
    <property type="entry name" value="Aminoacid_DH-like_N_sf"/>
</dbReference>
<dbReference type="EC" id="1.1.1.25" evidence="2 8"/>
<dbReference type="Pfam" id="PF18317">
    <property type="entry name" value="SDH_C"/>
    <property type="match status" value="1"/>
</dbReference>
<dbReference type="Proteomes" id="UP001499994">
    <property type="component" value="Unassembled WGS sequence"/>
</dbReference>
<dbReference type="EMBL" id="BAABDG010000019">
    <property type="protein sequence ID" value="GAA3916806.1"/>
    <property type="molecule type" value="Genomic_DNA"/>
</dbReference>
<dbReference type="InterPro" id="IPR036291">
    <property type="entry name" value="NAD(P)-bd_dom_sf"/>
</dbReference>
<dbReference type="InterPro" id="IPR041121">
    <property type="entry name" value="SDH_C"/>
</dbReference>
<sequence length="274" mass="29202">MSMATFAVFGNPVGHSKSPRIHALFAAQTGIEHHYGTVLAPLDNFEASLRAFVGAGGKGANITVPFKERAYAMADELSERAALAGAVNTIKVLADGRLLGDNTDGVGLFTDLQNQRLIQPGDRILLIGAGGAARGVILPLLSFGCAITITNRTFSRAQELAQAFRHVGEISAVPMSQLAQRGFDLLINATASGIHGEVPALPTNVVNAQSRCYDMFYQPGLTPFLAWAQQQGVMHFADGLGMLVGQAAHSFHIWHGVMPQIEPVLQQLHNELAV</sequence>
<evidence type="ECO:0000259" key="10">
    <source>
        <dbReference type="Pfam" id="PF08501"/>
    </source>
</evidence>
<evidence type="ECO:0000259" key="9">
    <source>
        <dbReference type="Pfam" id="PF01488"/>
    </source>
</evidence>
<dbReference type="PANTHER" id="PTHR21089:SF1">
    <property type="entry name" value="BIFUNCTIONAL 3-DEHYDROQUINATE DEHYDRATASE_SHIKIMATE DEHYDROGENASE, CHLOROPLASTIC"/>
    <property type="match status" value="1"/>
</dbReference>
<feature type="domain" description="SDH C-terminal" evidence="11">
    <location>
        <begin position="239"/>
        <end position="268"/>
    </location>
</feature>
<dbReference type="InterPro" id="IPR022893">
    <property type="entry name" value="Shikimate_DH_fam"/>
</dbReference>
<comment type="function">
    <text evidence="8">Involved in the biosynthesis of the chorismate, which leads to the biosynthesis of aromatic amino acids. Catalyzes the reversible NADPH linked reduction of 3-dehydroshikimate (DHSA) to yield shikimate (SA).</text>
</comment>
<comment type="catalytic activity">
    <reaction evidence="7 8">
        <text>shikimate + NADP(+) = 3-dehydroshikimate + NADPH + H(+)</text>
        <dbReference type="Rhea" id="RHEA:17737"/>
        <dbReference type="ChEBI" id="CHEBI:15378"/>
        <dbReference type="ChEBI" id="CHEBI:16630"/>
        <dbReference type="ChEBI" id="CHEBI:36208"/>
        <dbReference type="ChEBI" id="CHEBI:57783"/>
        <dbReference type="ChEBI" id="CHEBI:58349"/>
        <dbReference type="EC" id="1.1.1.25"/>
    </reaction>
</comment>
<evidence type="ECO:0000256" key="7">
    <source>
        <dbReference type="ARBA" id="ARBA00049442"/>
    </source>
</evidence>
<feature type="binding site" evidence="8">
    <location>
        <position position="88"/>
    </location>
    <ligand>
        <name>shikimate</name>
        <dbReference type="ChEBI" id="CHEBI:36208"/>
    </ligand>
</feature>
<feature type="active site" description="Proton acceptor" evidence="8">
    <location>
        <position position="67"/>
    </location>
</feature>
<feature type="binding site" evidence="8">
    <location>
        <position position="239"/>
    </location>
    <ligand>
        <name>NADP(+)</name>
        <dbReference type="ChEBI" id="CHEBI:58349"/>
    </ligand>
</feature>
<feature type="binding site" evidence="8">
    <location>
        <position position="79"/>
    </location>
    <ligand>
        <name>NADP(+)</name>
        <dbReference type="ChEBI" id="CHEBI:58349"/>
    </ligand>
</feature>
<protein>
    <recommendedName>
        <fullName evidence="2 8">Shikimate dehydrogenase (NADP(+))</fullName>
        <shortName evidence="8">SDH</shortName>
        <ecNumber evidence="2 8">1.1.1.25</ecNumber>
    </recommendedName>
</protein>
<dbReference type="SUPFAM" id="SSF51735">
    <property type="entry name" value="NAD(P)-binding Rossmann-fold domains"/>
    <property type="match status" value="1"/>
</dbReference>
<keyword evidence="3 8" id="KW-0028">Amino-acid biosynthesis</keyword>
<feature type="binding site" evidence="8">
    <location>
        <begin position="128"/>
        <end position="132"/>
    </location>
    <ligand>
        <name>NADP(+)</name>
        <dbReference type="ChEBI" id="CHEBI:58349"/>
    </ligand>
</feature>
<feature type="binding site" evidence="8">
    <location>
        <position position="215"/>
    </location>
    <ligand>
        <name>NADP(+)</name>
        <dbReference type="ChEBI" id="CHEBI:58349"/>
    </ligand>
</feature>
<comment type="pathway">
    <text evidence="1 8">Metabolic intermediate biosynthesis; chorismate biosynthesis; chorismate from D-erythrose 4-phosphate and phosphoenolpyruvate: step 4/7.</text>
</comment>
<evidence type="ECO:0000313" key="12">
    <source>
        <dbReference type="EMBL" id="GAA3916806.1"/>
    </source>
</evidence>
<dbReference type="PANTHER" id="PTHR21089">
    <property type="entry name" value="SHIKIMATE DEHYDROGENASE"/>
    <property type="match status" value="1"/>
</dbReference>
<dbReference type="CDD" id="cd01065">
    <property type="entry name" value="NAD_bind_Shikimate_DH"/>
    <property type="match status" value="1"/>
</dbReference>
<evidence type="ECO:0000256" key="8">
    <source>
        <dbReference type="HAMAP-Rule" id="MF_00222"/>
    </source>
</evidence>
<feature type="binding site" evidence="8">
    <location>
        <position position="63"/>
    </location>
    <ligand>
        <name>shikimate</name>
        <dbReference type="ChEBI" id="CHEBI:36208"/>
    </ligand>
</feature>
<evidence type="ECO:0000256" key="1">
    <source>
        <dbReference type="ARBA" id="ARBA00004871"/>
    </source>
</evidence>
<gene>
    <name evidence="8 12" type="primary">aroE</name>
    <name evidence="12" type="ORF">GCM10022405_47290</name>
</gene>
<keyword evidence="4 8" id="KW-0521">NADP</keyword>
<dbReference type="Pfam" id="PF01488">
    <property type="entry name" value="Shikimate_DH"/>
    <property type="match status" value="1"/>
</dbReference>
<dbReference type="SUPFAM" id="SSF53223">
    <property type="entry name" value="Aminoacid dehydrogenase-like, N-terminal domain"/>
    <property type="match status" value="1"/>
</dbReference>
<dbReference type="InterPro" id="IPR011342">
    <property type="entry name" value="Shikimate_DH"/>
</dbReference>
<feature type="binding site" evidence="8">
    <location>
        <position position="246"/>
    </location>
    <ligand>
        <name>shikimate</name>
        <dbReference type="ChEBI" id="CHEBI:36208"/>
    </ligand>
</feature>
<dbReference type="InterPro" id="IPR006151">
    <property type="entry name" value="Shikm_DH/Glu-tRNA_Rdtase"/>
</dbReference>
<comment type="similarity">
    <text evidence="8">Belongs to the shikimate dehydrogenase family.</text>
</comment>
<organism evidence="12 13">
    <name type="scientific">Gibbsiella dentisursi</name>
    <dbReference type="NCBI Taxonomy" id="796890"/>
    <lineage>
        <taxon>Bacteria</taxon>
        <taxon>Pseudomonadati</taxon>
        <taxon>Pseudomonadota</taxon>
        <taxon>Gammaproteobacteria</taxon>
        <taxon>Enterobacterales</taxon>
        <taxon>Yersiniaceae</taxon>
        <taxon>Gibbsiella</taxon>
    </lineage>
</organism>
<feature type="binding site" evidence="8">
    <location>
        <begin position="151"/>
        <end position="156"/>
    </location>
    <ligand>
        <name>NADP(+)</name>
        <dbReference type="ChEBI" id="CHEBI:58349"/>
    </ligand>
</feature>
<evidence type="ECO:0000313" key="13">
    <source>
        <dbReference type="Proteomes" id="UP001499994"/>
    </source>
</evidence>
<feature type="binding site" evidence="8">
    <location>
        <position position="104"/>
    </location>
    <ligand>
        <name>shikimate</name>
        <dbReference type="ChEBI" id="CHEBI:36208"/>
    </ligand>
</feature>
<reference evidence="13" key="1">
    <citation type="journal article" date="2019" name="Int. J. Syst. Evol. Microbiol.">
        <title>The Global Catalogue of Microorganisms (GCM) 10K type strain sequencing project: providing services to taxonomists for standard genome sequencing and annotation.</title>
        <authorList>
            <consortium name="The Broad Institute Genomics Platform"/>
            <consortium name="The Broad Institute Genome Sequencing Center for Infectious Disease"/>
            <person name="Wu L."/>
            <person name="Ma J."/>
        </authorList>
    </citation>
    <scope>NUCLEOTIDE SEQUENCE [LARGE SCALE GENOMIC DNA]</scope>
    <source>
        <strain evidence="13">JCM 17201</strain>
    </source>
</reference>
<dbReference type="NCBIfam" id="NF001310">
    <property type="entry name" value="PRK00258.1-2"/>
    <property type="match status" value="1"/>
</dbReference>
<evidence type="ECO:0000256" key="6">
    <source>
        <dbReference type="ARBA" id="ARBA00023141"/>
    </source>
</evidence>
<keyword evidence="5 8" id="KW-0560">Oxidoreductase</keyword>
<keyword evidence="13" id="KW-1185">Reference proteome</keyword>
<feature type="binding site" evidence="8">
    <location>
        <begin position="16"/>
        <end position="18"/>
    </location>
    <ligand>
        <name>shikimate</name>
        <dbReference type="ChEBI" id="CHEBI:36208"/>
    </ligand>
</feature>
<dbReference type="Gene3D" id="3.40.50.10860">
    <property type="entry name" value="Leucine Dehydrogenase, chain A, domain 1"/>
    <property type="match status" value="1"/>
</dbReference>
<dbReference type="InterPro" id="IPR013708">
    <property type="entry name" value="Shikimate_DH-bd_N"/>
</dbReference>
<comment type="subunit">
    <text evidence="8">Homodimer.</text>
</comment>